<dbReference type="SMART" id="SM00267">
    <property type="entry name" value="GGDEF"/>
    <property type="match status" value="1"/>
</dbReference>
<dbReference type="SUPFAM" id="SSF55073">
    <property type="entry name" value="Nucleotide cyclase"/>
    <property type="match status" value="1"/>
</dbReference>
<dbReference type="PROSITE" id="PS50112">
    <property type="entry name" value="PAS"/>
    <property type="match status" value="1"/>
</dbReference>
<evidence type="ECO:0000259" key="3">
    <source>
        <dbReference type="PROSITE" id="PS50883"/>
    </source>
</evidence>
<dbReference type="Pfam" id="PF00990">
    <property type="entry name" value="GGDEF"/>
    <property type="match status" value="1"/>
</dbReference>
<dbReference type="Pfam" id="PF00563">
    <property type="entry name" value="EAL"/>
    <property type="match status" value="1"/>
</dbReference>
<dbReference type="InterPro" id="IPR035965">
    <property type="entry name" value="PAS-like_dom_sf"/>
</dbReference>
<dbReference type="SUPFAM" id="SSF55785">
    <property type="entry name" value="PYP-like sensor domain (PAS domain)"/>
    <property type="match status" value="1"/>
</dbReference>
<dbReference type="InterPro" id="IPR043128">
    <property type="entry name" value="Rev_trsase/Diguanyl_cyclase"/>
</dbReference>
<dbReference type="InterPro" id="IPR000700">
    <property type="entry name" value="PAS-assoc_C"/>
</dbReference>
<dbReference type="InterPro" id="IPR000160">
    <property type="entry name" value="GGDEF_dom"/>
</dbReference>
<evidence type="ECO:0000313" key="6">
    <source>
        <dbReference type="Proteomes" id="UP000002710"/>
    </source>
</evidence>
<dbReference type="Gene3D" id="3.20.20.450">
    <property type="entry name" value="EAL domain"/>
    <property type="match status" value="1"/>
</dbReference>
<dbReference type="PANTHER" id="PTHR44757">
    <property type="entry name" value="DIGUANYLATE CYCLASE DGCP"/>
    <property type="match status" value="1"/>
</dbReference>
<dbReference type="InterPro" id="IPR001633">
    <property type="entry name" value="EAL_dom"/>
</dbReference>
<dbReference type="KEGG" id="dde:Dde_0550"/>
<dbReference type="SMART" id="SM00052">
    <property type="entry name" value="EAL"/>
    <property type="match status" value="1"/>
</dbReference>
<evidence type="ECO:0000313" key="5">
    <source>
        <dbReference type="EMBL" id="ABB37351.1"/>
    </source>
</evidence>
<dbReference type="STRING" id="207559.Dde_0550"/>
<accession>Q315P5</accession>
<dbReference type="HOGENOM" id="CLU_000445_70_50_7"/>
<protein>
    <submittedName>
        <fullName evidence="5">Diguanylate cyclase/phosphodiesterase with PAS/PAC sensor(S)</fullName>
    </submittedName>
</protein>
<dbReference type="PROSITE" id="PS50113">
    <property type="entry name" value="PAC"/>
    <property type="match status" value="1"/>
</dbReference>
<sequence>MGRTADEHSQKTGRSGAAQGCALAAALWEKEQLFRVLLEYSADCEIWIDACGVVRFVSPSFASITGYTPECLYRNPDYLAAIMVQSDLPAFRAQERILAERGGSFDVEVRIRTASGRECWVLCICRSITDDEGRPQGRRLTCRDVTRRRLLAMQLQHQAGHDPLTGLPNRSLFLEKLDARVNGGRAARDGGASVVMIDVDRFKQINDVLGHEAGDGVLRVVADRLRGILGGNDALCRLGGDEFCLLLAGGGRAEEVLARVQQIQQRLMDSVDTGGRRLHLTVSVGVATHRPGQNAPEDMMRNGGIALQHAKRAGGGGLEVFSDWMLESALNHARLEMELHHALKDNAFHLEFQPLVDLHSGRPVRVEALARWDHPQRGAVSPADFIPVLEETGQILRLGSWVLENACMAAARWQRRHPELRSVGVSVNLSARQLAQPALVDQVAAVLSRSGLEPASLKLEVTETMLMDNPELSNLVLRRLKDLGVFLAIDDFGTGYSSLAYLQSFPIDTLKIDKSFVMGMTSDPGKFNIVKAVTALAHSLGLDVVAEGVEEQEQRIMLHAVGCEYAQGFLFARPVPEKDLAAQLGSLLRSSCDPA</sequence>
<dbReference type="eggNOG" id="COG5001">
    <property type="taxonomic scope" value="Bacteria"/>
</dbReference>
<organism evidence="5 6">
    <name type="scientific">Oleidesulfovibrio alaskensis (strain ATCC BAA-1058 / DSM 17464 / G20)</name>
    <name type="common">Desulfovibrio alaskensis</name>
    <dbReference type="NCBI Taxonomy" id="207559"/>
    <lineage>
        <taxon>Bacteria</taxon>
        <taxon>Pseudomonadati</taxon>
        <taxon>Thermodesulfobacteriota</taxon>
        <taxon>Desulfovibrionia</taxon>
        <taxon>Desulfovibrionales</taxon>
        <taxon>Desulfovibrionaceae</taxon>
        <taxon>Oleidesulfovibrio</taxon>
    </lineage>
</organism>
<dbReference type="InterPro" id="IPR029787">
    <property type="entry name" value="Nucleotide_cyclase"/>
</dbReference>
<dbReference type="InterPro" id="IPR035919">
    <property type="entry name" value="EAL_sf"/>
</dbReference>
<dbReference type="PANTHER" id="PTHR44757:SF2">
    <property type="entry name" value="BIOFILM ARCHITECTURE MAINTENANCE PROTEIN MBAA"/>
    <property type="match status" value="1"/>
</dbReference>
<evidence type="ECO:0000259" key="1">
    <source>
        <dbReference type="PROSITE" id="PS50112"/>
    </source>
</evidence>
<feature type="domain" description="PAS" evidence="1">
    <location>
        <begin position="30"/>
        <end position="70"/>
    </location>
</feature>
<dbReference type="InterPro" id="IPR052155">
    <property type="entry name" value="Biofilm_reg_signaling"/>
</dbReference>
<dbReference type="EMBL" id="CP000112">
    <property type="protein sequence ID" value="ABB37351.1"/>
    <property type="molecule type" value="Genomic_DNA"/>
</dbReference>
<dbReference type="CDD" id="cd01949">
    <property type="entry name" value="GGDEF"/>
    <property type="match status" value="1"/>
</dbReference>
<dbReference type="CDD" id="cd01948">
    <property type="entry name" value="EAL"/>
    <property type="match status" value="1"/>
</dbReference>
<evidence type="ECO:0000259" key="2">
    <source>
        <dbReference type="PROSITE" id="PS50113"/>
    </source>
</evidence>
<proteinExistence type="predicted"/>
<evidence type="ECO:0000259" key="4">
    <source>
        <dbReference type="PROSITE" id="PS50887"/>
    </source>
</evidence>
<dbReference type="PROSITE" id="PS50887">
    <property type="entry name" value="GGDEF"/>
    <property type="match status" value="1"/>
</dbReference>
<dbReference type="InterPro" id="IPR013655">
    <property type="entry name" value="PAS_fold_3"/>
</dbReference>
<dbReference type="Proteomes" id="UP000002710">
    <property type="component" value="Chromosome"/>
</dbReference>
<keyword evidence="6" id="KW-1185">Reference proteome</keyword>
<dbReference type="NCBIfam" id="TIGR00229">
    <property type="entry name" value="sensory_box"/>
    <property type="match status" value="1"/>
</dbReference>
<feature type="domain" description="PAC" evidence="2">
    <location>
        <begin position="105"/>
        <end position="157"/>
    </location>
</feature>
<reference evidence="5 6" key="1">
    <citation type="journal article" date="2011" name="J. Bacteriol.">
        <title>Complete genome sequence and updated annotation of Desulfovibrio alaskensis G20.</title>
        <authorList>
            <person name="Hauser L.J."/>
            <person name="Land M.L."/>
            <person name="Brown S.D."/>
            <person name="Larimer F."/>
            <person name="Keller K.L."/>
            <person name="Rapp-Giles B.J."/>
            <person name="Price M.N."/>
            <person name="Lin M."/>
            <person name="Bruce D.C."/>
            <person name="Detter J.C."/>
            <person name="Tapia R."/>
            <person name="Han C.S."/>
            <person name="Goodwin L.A."/>
            <person name="Cheng J.F."/>
            <person name="Pitluck S."/>
            <person name="Copeland A."/>
            <person name="Lucas S."/>
            <person name="Nolan M."/>
            <person name="Lapidus A.L."/>
            <person name="Palumbo A.V."/>
            <person name="Wall J.D."/>
        </authorList>
    </citation>
    <scope>NUCLEOTIDE SEQUENCE [LARGE SCALE GENOMIC DNA]</scope>
    <source>
        <strain evidence="6">ATCC BAA 1058 / DSM 17464 / G20</strain>
    </source>
</reference>
<dbReference type="SUPFAM" id="SSF141868">
    <property type="entry name" value="EAL domain-like"/>
    <property type="match status" value="1"/>
</dbReference>
<dbReference type="Gene3D" id="3.30.70.270">
    <property type="match status" value="1"/>
</dbReference>
<dbReference type="CDD" id="cd00130">
    <property type="entry name" value="PAS"/>
    <property type="match status" value="1"/>
</dbReference>
<dbReference type="Pfam" id="PF08447">
    <property type="entry name" value="PAS_3"/>
    <property type="match status" value="1"/>
</dbReference>
<feature type="domain" description="EAL" evidence="3">
    <location>
        <begin position="332"/>
        <end position="588"/>
    </location>
</feature>
<gene>
    <name evidence="5" type="ordered locus">Dde_0550</name>
</gene>
<dbReference type="InterPro" id="IPR000014">
    <property type="entry name" value="PAS"/>
</dbReference>
<feature type="domain" description="GGDEF" evidence="4">
    <location>
        <begin position="190"/>
        <end position="323"/>
    </location>
</feature>
<dbReference type="RefSeq" id="WP_011366666.1">
    <property type="nucleotide sequence ID" value="NC_007519.1"/>
</dbReference>
<dbReference type="PROSITE" id="PS50883">
    <property type="entry name" value="EAL"/>
    <property type="match status" value="1"/>
</dbReference>
<dbReference type="Gene3D" id="3.30.450.20">
    <property type="entry name" value="PAS domain"/>
    <property type="match status" value="1"/>
</dbReference>
<dbReference type="NCBIfam" id="TIGR00254">
    <property type="entry name" value="GGDEF"/>
    <property type="match status" value="1"/>
</dbReference>
<dbReference type="AlphaFoldDB" id="Q315P5"/>
<dbReference type="FunFam" id="3.20.20.450:FF:000001">
    <property type="entry name" value="Cyclic di-GMP phosphodiesterase yahA"/>
    <property type="match status" value="1"/>
</dbReference>
<name>Q315P5_OLEA2</name>